<proteinExistence type="predicted"/>
<dbReference type="Pfam" id="PF21848">
    <property type="entry name" value="DUF6907"/>
    <property type="match status" value="1"/>
</dbReference>
<gene>
    <name evidence="1" type="ORF">BM536_032045</name>
</gene>
<dbReference type="Proteomes" id="UP000184286">
    <property type="component" value="Unassembled WGS sequence"/>
</dbReference>
<dbReference type="EMBL" id="MPOH02000019">
    <property type="protein sequence ID" value="OQD52742.1"/>
    <property type="molecule type" value="Genomic_DNA"/>
</dbReference>
<dbReference type="OrthoDB" id="4335926at2"/>
<evidence type="ECO:0000313" key="2">
    <source>
        <dbReference type="Proteomes" id="UP000184286"/>
    </source>
</evidence>
<protein>
    <submittedName>
        <fullName evidence="1">Uncharacterized protein</fullName>
    </submittedName>
</protein>
<organism evidence="1 2">
    <name type="scientific">Streptomyces phaeoluteigriseus</name>
    <dbReference type="NCBI Taxonomy" id="114686"/>
    <lineage>
        <taxon>Bacteria</taxon>
        <taxon>Bacillati</taxon>
        <taxon>Actinomycetota</taxon>
        <taxon>Actinomycetes</taxon>
        <taxon>Kitasatosporales</taxon>
        <taxon>Streptomycetaceae</taxon>
        <taxon>Streptomyces</taxon>
        <taxon>Streptomyces aurantiacus group</taxon>
    </lineage>
</organism>
<dbReference type="STRING" id="114686.BM536_032045"/>
<reference evidence="1 2" key="2">
    <citation type="submission" date="2017-02" db="EMBL/GenBank/DDBJ databases">
        <title>Draft genome sequence of Streptomyces phaeoluteigriseus type strain DSM41896.</title>
        <authorList>
            <person name="Salih T.S."/>
            <person name="Algora Gallardo L."/>
            <person name="Melo Santos T."/>
            <person name="Filgueira Martinez S."/>
            <person name="Herron P.R."/>
        </authorList>
    </citation>
    <scope>NUCLEOTIDE SEQUENCE [LARGE SCALE GENOMIC DNA]</scope>
    <source>
        <strain evidence="1 2">DSM 41896</strain>
    </source>
</reference>
<dbReference type="AlphaFoldDB" id="A0A1V6MKE3"/>
<name>A0A1V6MKE3_9ACTN</name>
<dbReference type="RefSeq" id="WP_073492997.1">
    <property type="nucleotide sequence ID" value="NZ_MPOH02000019.1"/>
</dbReference>
<reference evidence="2" key="1">
    <citation type="submission" date="2016-11" db="EMBL/GenBank/DDBJ databases">
        <authorList>
            <person name="Schniete J.K."/>
            <person name="Salih T."/>
            <person name="Algora Gallardo L."/>
            <person name="Martinez Fernandez S."/>
            <person name="Herron P.R."/>
        </authorList>
    </citation>
    <scope>NUCLEOTIDE SEQUENCE [LARGE SCALE GENOMIC DNA]</scope>
    <source>
        <strain evidence="2">DSM 41896</strain>
    </source>
</reference>
<dbReference type="InterPro" id="IPR054202">
    <property type="entry name" value="DUF6907"/>
</dbReference>
<comment type="caution">
    <text evidence="1">The sequence shown here is derived from an EMBL/GenBank/DDBJ whole genome shotgun (WGS) entry which is preliminary data.</text>
</comment>
<sequence length="119" mass="13347">MPDRTVSVHVLRTYRLEVEEPDWCVDPHEHAQHRSDITHYGPEHRLTFNGAALFRVMLAQTPMARKASRDTRAYIEHTNFTATLDAAGLYDLAAALDSAADQLRDFADQHEAFLAGGGQ</sequence>
<evidence type="ECO:0000313" key="1">
    <source>
        <dbReference type="EMBL" id="OQD52742.1"/>
    </source>
</evidence>
<accession>A0A1V6MKE3</accession>